<dbReference type="AntiFam" id="ANF00012">
    <property type="entry name" value="tRNA translation"/>
</dbReference>
<evidence type="ECO:0000313" key="1">
    <source>
        <dbReference type="EMBL" id="BAT27990.1"/>
    </source>
</evidence>
<organism evidence="1">
    <name type="scientific">Aureimonas frigidaquae</name>
    <dbReference type="NCBI Taxonomy" id="424757"/>
    <lineage>
        <taxon>Bacteria</taxon>
        <taxon>Pseudomonadati</taxon>
        <taxon>Pseudomonadota</taxon>
        <taxon>Alphaproteobacteria</taxon>
        <taxon>Hyphomicrobiales</taxon>
        <taxon>Aurantimonadaceae</taxon>
        <taxon>Aureimonas</taxon>
    </lineage>
</organism>
<dbReference type="AlphaFoldDB" id="A0A0P0Z262"/>
<name>A0A0P0Z262_9HYPH</name>
<protein>
    <submittedName>
        <fullName evidence="1">Uncharacterized protein</fullName>
    </submittedName>
</protein>
<proteinExistence type="predicted"/>
<accession>A0A0P0Z262</accession>
<dbReference type="EMBL" id="LC066376">
    <property type="protein sequence ID" value="BAT27990.1"/>
    <property type="molecule type" value="Genomic_DNA"/>
</dbReference>
<sequence length="71" mass="7480">MGEPRVAGGAITSPEMCKFNICSDFSEMNGAPERIRTSDPQIRSLVLYPAELRAHPVKSGFVGPATGVSGS</sequence>
<reference evidence="1" key="1">
    <citation type="journal article" date="2015" name="Proc. Natl. Acad. Sci. U.S.A.">
        <title>Bacterial clade with the ribosomal RNA operon on a small plasmid rather than the chromosome.</title>
        <authorList>
            <person name="Anda M."/>
            <person name="Ohtsubo Y."/>
            <person name="Okubo T."/>
            <person name="Sugawara M."/>
            <person name="Nagata Y."/>
            <person name="Tsuda M."/>
            <person name="Minamisawa K."/>
            <person name="Mitsui H."/>
        </authorList>
    </citation>
    <scope>NUCLEOTIDE SEQUENCE</scope>
    <source>
        <strain evidence="1">JCM 14755</strain>
    </source>
</reference>